<dbReference type="EnsemblPlants" id="OMERI10G08320.1">
    <property type="protein sequence ID" value="OMERI10G08320.1"/>
    <property type="gene ID" value="OMERI10G08320"/>
</dbReference>
<reference evidence="1" key="1">
    <citation type="submission" date="2015-04" db="UniProtKB">
        <authorList>
            <consortium name="EnsemblPlants"/>
        </authorList>
    </citation>
    <scope>IDENTIFICATION</scope>
</reference>
<name>A0A0E0EY91_9ORYZ</name>
<reference evidence="1" key="2">
    <citation type="submission" date="2018-05" db="EMBL/GenBank/DDBJ databases">
        <title>OmerRS3 (Oryza meridionalis Reference Sequence Version 3).</title>
        <authorList>
            <person name="Zhang J."/>
            <person name="Kudrna D."/>
            <person name="Lee S."/>
            <person name="Talag J."/>
            <person name="Welchert J."/>
            <person name="Wing R.A."/>
        </authorList>
    </citation>
    <scope>NUCLEOTIDE SEQUENCE [LARGE SCALE GENOMIC DNA]</scope>
    <source>
        <strain evidence="1">cv. OR44</strain>
    </source>
</reference>
<evidence type="ECO:0000313" key="2">
    <source>
        <dbReference type="Proteomes" id="UP000008021"/>
    </source>
</evidence>
<dbReference type="HOGENOM" id="CLU_1838321_0_0_1"/>
<evidence type="ECO:0000313" key="1">
    <source>
        <dbReference type="EnsemblPlants" id="OMERI10G08320.1"/>
    </source>
</evidence>
<dbReference type="AlphaFoldDB" id="A0A0E0EY91"/>
<proteinExistence type="predicted"/>
<protein>
    <submittedName>
        <fullName evidence="1">Uncharacterized protein</fullName>
    </submittedName>
</protein>
<sequence>MSVEQAECNLCHDIVIDRVIVKMDEERDAVLVGFSPSVWVVADIPGATSRTERRGTEGLATTGFQGAGVPLDLEYVVRPAVMVVVDLDGGGPSPTLDVRAAAAAVVVVVIPASSPTSDGDVGAEACVFLLVGSTPMCTGF</sequence>
<dbReference type="Gramene" id="OMERI10G08320.1">
    <property type="protein sequence ID" value="OMERI10G08320.1"/>
    <property type="gene ID" value="OMERI10G08320"/>
</dbReference>
<accession>A0A0E0EY91</accession>
<organism evidence="1">
    <name type="scientific">Oryza meridionalis</name>
    <dbReference type="NCBI Taxonomy" id="40149"/>
    <lineage>
        <taxon>Eukaryota</taxon>
        <taxon>Viridiplantae</taxon>
        <taxon>Streptophyta</taxon>
        <taxon>Embryophyta</taxon>
        <taxon>Tracheophyta</taxon>
        <taxon>Spermatophyta</taxon>
        <taxon>Magnoliopsida</taxon>
        <taxon>Liliopsida</taxon>
        <taxon>Poales</taxon>
        <taxon>Poaceae</taxon>
        <taxon>BOP clade</taxon>
        <taxon>Oryzoideae</taxon>
        <taxon>Oryzeae</taxon>
        <taxon>Oryzinae</taxon>
        <taxon>Oryza</taxon>
    </lineage>
</organism>
<dbReference type="Proteomes" id="UP000008021">
    <property type="component" value="Chromosome 10"/>
</dbReference>
<keyword evidence="2" id="KW-1185">Reference proteome</keyword>